<keyword evidence="3" id="KW-0472">Membrane</keyword>
<evidence type="ECO:0000256" key="3">
    <source>
        <dbReference type="SAM" id="Phobius"/>
    </source>
</evidence>
<reference evidence="8" key="1">
    <citation type="submission" date="2012-12" db="EMBL/GenBank/DDBJ databases">
        <authorList>
            <person name="Hellsten U."/>
            <person name="Grimwood J."/>
            <person name="Chapman J.A."/>
            <person name="Shapiro H."/>
            <person name="Aerts A."/>
            <person name="Otillar R.P."/>
            <person name="Terry A.Y."/>
            <person name="Boore J.L."/>
            <person name="Simakov O."/>
            <person name="Marletaz F."/>
            <person name="Cho S.-J."/>
            <person name="Edsinger-Gonzales E."/>
            <person name="Havlak P."/>
            <person name="Kuo D.-H."/>
            <person name="Larsson T."/>
            <person name="Lv J."/>
            <person name="Arendt D."/>
            <person name="Savage R."/>
            <person name="Osoegawa K."/>
            <person name="de Jong P."/>
            <person name="Lindberg D.R."/>
            <person name="Seaver E.C."/>
            <person name="Weisblat D.A."/>
            <person name="Putnam N.H."/>
            <person name="Grigoriev I.V."/>
            <person name="Rokhsar D.S."/>
        </authorList>
    </citation>
    <scope>NUCLEOTIDE SEQUENCE</scope>
</reference>
<dbReference type="GeneID" id="20213000"/>
<dbReference type="SMART" id="SM00487">
    <property type="entry name" value="DEXDc"/>
    <property type="match status" value="1"/>
</dbReference>
<dbReference type="EnsemblMetazoa" id="HelroT194392">
    <property type="protein sequence ID" value="HelroP194392"/>
    <property type="gene ID" value="HelroG194392"/>
</dbReference>
<evidence type="ECO:0000256" key="1">
    <source>
        <dbReference type="ARBA" id="ARBA00022801"/>
    </source>
</evidence>
<dbReference type="HOGENOM" id="CLU_000315_33_1_1"/>
<dbReference type="AlphaFoldDB" id="T1FW04"/>
<dbReference type="PROSITE" id="PS51194">
    <property type="entry name" value="HELICASE_CTER"/>
    <property type="match status" value="1"/>
</dbReference>
<evidence type="ECO:0000256" key="2">
    <source>
        <dbReference type="SAM" id="MobiDB-lite"/>
    </source>
</evidence>
<dbReference type="InterPro" id="IPR049730">
    <property type="entry name" value="SNF2/RAD54-like_C"/>
</dbReference>
<protein>
    <recommendedName>
        <fullName evidence="9">SWI/SNF-related matrix-associated actin-dependent regulator of chromatin subfamily A-like protein 1</fullName>
    </recommendedName>
</protein>
<dbReference type="EMBL" id="KB097667">
    <property type="protein sequence ID" value="ESN92127.1"/>
    <property type="molecule type" value="Genomic_DNA"/>
</dbReference>
<accession>T1FW04</accession>
<evidence type="ECO:0008006" key="9">
    <source>
        <dbReference type="Google" id="ProtNLM"/>
    </source>
</evidence>
<reference evidence="6 8" key="2">
    <citation type="journal article" date="2013" name="Nature">
        <title>Insights into bilaterian evolution from three spiralian genomes.</title>
        <authorList>
            <person name="Simakov O."/>
            <person name="Marletaz F."/>
            <person name="Cho S.J."/>
            <person name="Edsinger-Gonzales E."/>
            <person name="Havlak P."/>
            <person name="Hellsten U."/>
            <person name="Kuo D.H."/>
            <person name="Larsson T."/>
            <person name="Lv J."/>
            <person name="Arendt D."/>
            <person name="Savage R."/>
            <person name="Osoegawa K."/>
            <person name="de Jong P."/>
            <person name="Grimwood J."/>
            <person name="Chapman J.A."/>
            <person name="Shapiro H."/>
            <person name="Aerts A."/>
            <person name="Otillar R.P."/>
            <person name="Terry A.Y."/>
            <person name="Boore J.L."/>
            <person name="Grigoriev I.V."/>
            <person name="Lindberg D.R."/>
            <person name="Seaver E.C."/>
            <person name="Weisblat D.A."/>
            <person name="Putnam N.H."/>
            <person name="Rokhsar D.S."/>
        </authorList>
    </citation>
    <scope>NUCLEOTIDE SEQUENCE</scope>
</reference>
<dbReference type="FunFam" id="3.40.50.10810:FF:000066">
    <property type="entry name" value="Uncharacterized protein (Fragment)"/>
    <property type="match status" value="1"/>
</dbReference>
<dbReference type="OrthoDB" id="605656at2759"/>
<dbReference type="FunCoup" id="T1FW04">
    <property type="interactions" value="1054"/>
</dbReference>
<dbReference type="GO" id="GO:0031297">
    <property type="term" value="P:replication fork processing"/>
    <property type="evidence" value="ECO:0000318"/>
    <property type="project" value="GO_Central"/>
</dbReference>
<dbReference type="KEGG" id="hro:HELRODRAFT_194392"/>
<dbReference type="FunFam" id="3.40.50.300:FF:003021">
    <property type="entry name" value="Uncharacterized protein (Fragment)"/>
    <property type="match status" value="1"/>
</dbReference>
<dbReference type="GO" id="GO:0016787">
    <property type="term" value="F:hydrolase activity"/>
    <property type="evidence" value="ECO:0007669"/>
    <property type="project" value="UniProtKB-KW"/>
</dbReference>
<dbReference type="InterPro" id="IPR027417">
    <property type="entry name" value="P-loop_NTPase"/>
</dbReference>
<dbReference type="STRING" id="6412.T1FW04"/>
<dbReference type="GO" id="GO:0005524">
    <property type="term" value="F:ATP binding"/>
    <property type="evidence" value="ECO:0007669"/>
    <property type="project" value="InterPro"/>
</dbReference>
<dbReference type="RefSeq" id="XP_009029780.1">
    <property type="nucleotide sequence ID" value="XM_009031532.1"/>
</dbReference>
<feature type="region of interest" description="Disordered" evidence="2">
    <location>
        <begin position="784"/>
        <end position="809"/>
    </location>
</feature>
<evidence type="ECO:0000259" key="4">
    <source>
        <dbReference type="PROSITE" id="PS51192"/>
    </source>
</evidence>
<dbReference type="GO" id="GO:0006281">
    <property type="term" value="P:DNA repair"/>
    <property type="evidence" value="ECO:0000318"/>
    <property type="project" value="GO_Central"/>
</dbReference>
<feature type="compositionally biased region" description="Low complexity" evidence="2">
    <location>
        <begin position="97"/>
        <end position="123"/>
    </location>
</feature>
<name>T1FW04_HELRO</name>
<keyword evidence="8" id="KW-1185">Reference proteome</keyword>
<dbReference type="PANTHER" id="PTHR45766:SF6">
    <property type="entry name" value="SWI_SNF-RELATED MATRIX-ASSOCIATED ACTIN-DEPENDENT REGULATOR OF CHROMATIN SUBFAMILY A-LIKE PROTEIN 1"/>
    <property type="match status" value="1"/>
</dbReference>
<dbReference type="InterPro" id="IPR001650">
    <property type="entry name" value="Helicase_C-like"/>
</dbReference>
<dbReference type="CDD" id="cd18010">
    <property type="entry name" value="DEXHc_HARP_SMARCAL1"/>
    <property type="match status" value="1"/>
</dbReference>
<feature type="domain" description="Helicase C-terminal" evidence="5">
    <location>
        <begin position="517"/>
        <end position="671"/>
    </location>
</feature>
<keyword evidence="1" id="KW-0378">Hydrolase</keyword>
<reference evidence="7" key="3">
    <citation type="submission" date="2015-06" db="UniProtKB">
        <authorList>
            <consortium name="EnsemblMetazoa"/>
        </authorList>
    </citation>
    <scope>IDENTIFICATION</scope>
</reference>
<feature type="domain" description="Helicase ATP-binding" evidence="4">
    <location>
        <begin position="247"/>
        <end position="406"/>
    </location>
</feature>
<keyword evidence="3" id="KW-1133">Transmembrane helix</keyword>
<dbReference type="Pfam" id="PF00271">
    <property type="entry name" value="Helicase_C"/>
    <property type="match status" value="1"/>
</dbReference>
<dbReference type="OMA" id="WTNDETK"/>
<sequence length="809" mass="91997">MELSAEQKKRIEENRLKALQLRAQKKSPNPTLTTVNLNVNLNVNPDIKNSFNNINNNNYKTFHDTNSVSSSSFNHNQKVIFSNQQLEVKSGESFYNNKIKNNNRLPNNNYNNTKNGGSINSRSNNKKSSEAKSVCEKVKLKFVLISKERFLAESQFFAPLIELFKMASTKQYGEKEITTKMKDVLTLEDLPNVVLKVFSDKINKKSNNNNDNSINFSNNSASTILNLSAIDSKLTSTLLPFQREGVEFAVKNGGRLLIADDMGLGKTLQAICTARFYGHEWPLLILTPSSVRFSWKQQLLNWLPDTLTNGDEDVKVIIRASEDCSKASVVIVSYDLLSRCQQKILDRRFQVVIADESHCLKNSKAVRTKNALPILKAAKRVILLSGTPALSRPVELFSQLSAIDYKIFTNFHEYGVRYCNGRELPWGWDFSGSSNLEELRIVMEEKFIIRRLKKDVLKQLPSKLRTLVVLDPNSIKVDKVMKRSHVIVEQTKCQERKALLEYFHQTAEAKTNAICDYVSDLLDSSRKFLLFAHHQSVLDAVEISVKNKSYEYVRIDGRTNAEQRNYFCEKFQTNPDVKIAILSIMAANAGINLSSANLVVFGELFWNPGILVQAEDRAHRIGQIDSVNIQYLLARNTSDDFIWNMVQKKLELLGKAGLSGDDFADSETKYAVASLFPFLLLLLISSYYYFYYFFIHKDSKQKNLDCYFAKDSSNSKNENININDNYDNASFDVSDDLLLADLSSFDFDNEMNNNDNNNSDDKIDRSGFDDDDNDLLLNCDDGNVLERGDTDEKDDDGLNSPNLIDQSHF</sequence>
<dbReference type="CTD" id="20213000"/>
<feature type="region of interest" description="Disordered" evidence="2">
    <location>
        <begin position="97"/>
        <end position="130"/>
    </location>
</feature>
<proteinExistence type="predicted"/>
<evidence type="ECO:0000313" key="8">
    <source>
        <dbReference type="Proteomes" id="UP000015101"/>
    </source>
</evidence>
<dbReference type="Pfam" id="PF00176">
    <property type="entry name" value="SNF2-rel_dom"/>
    <property type="match status" value="1"/>
</dbReference>
<dbReference type="PANTHER" id="PTHR45766">
    <property type="entry name" value="DNA ANNEALING HELICASE AND ENDONUCLEASE ZRANB3 FAMILY MEMBER"/>
    <property type="match status" value="1"/>
</dbReference>
<evidence type="ECO:0000313" key="6">
    <source>
        <dbReference type="EMBL" id="ESN92127.1"/>
    </source>
</evidence>
<dbReference type="eggNOG" id="KOG1000">
    <property type="taxonomic scope" value="Eukaryota"/>
</dbReference>
<dbReference type="InterPro" id="IPR000330">
    <property type="entry name" value="SNF2_N"/>
</dbReference>
<dbReference type="EMBL" id="AMQM01007788">
    <property type="status" value="NOT_ANNOTATED_CDS"/>
    <property type="molecule type" value="Genomic_DNA"/>
</dbReference>
<dbReference type="CDD" id="cd18793">
    <property type="entry name" value="SF2_C_SNF"/>
    <property type="match status" value="1"/>
</dbReference>
<feature type="compositionally biased region" description="Polar residues" evidence="2">
    <location>
        <begin position="799"/>
        <end position="809"/>
    </location>
</feature>
<organism evidence="7 8">
    <name type="scientific">Helobdella robusta</name>
    <name type="common">Californian leech</name>
    <dbReference type="NCBI Taxonomy" id="6412"/>
    <lineage>
        <taxon>Eukaryota</taxon>
        <taxon>Metazoa</taxon>
        <taxon>Spiralia</taxon>
        <taxon>Lophotrochozoa</taxon>
        <taxon>Annelida</taxon>
        <taxon>Clitellata</taxon>
        <taxon>Hirudinea</taxon>
        <taxon>Rhynchobdellida</taxon>
        <taxon>Glossiphoniidae</taxon>
        <taxon>Helobdella</taxon>
    </lineage>
</organism>
<keyword evidence="3" id="KW-0812">Transmembrane</keyword>
<dbReference type="Proteomes" id="UP000015101">
    <property type="component" value="Unassembled WGS sequence"/>
</dbReference>
<dbReference type="SUPFAM" id="SSF52540">
    <property type="entry name" value="P-loop containing nucleoside triphosphate hydrolases"/>
    <property type="match status" value="2"/>
</dbReference>
<dbReference type="GO" id="GO:0043596">
    <property type="term" value="C:nuclear replication fork"/>
    <property type="evidence" value="ECO:0000318"/>
    <property type="project" value="GO_Central"/>
</dbReference>
<gene>
    <name evidence="7" type="primary">20213000</name>
    <name evidence="6" type="ORF">HELRODRAFT_194392</name>
</gene>
<evidence type="ECO:0000313" key="7">
    <source>
        <dbReference type="EnsemblMetazoa" id="HelroP194392"/>
    </source>
</evidence>
<feature type="transmembrane region" description="Helical" evidence="3">
    <location>
        <begin position="675"/>
        <end position="694"/>
    </location>
</feature>
<dbReference type="Gene3D" id="3.40.50.300">
    <property type="entry name" value="P-loop containing nucleotide triphosphate hydrolases"/>
    <property type="match status" value="1"/>
</dbReference>
<dbReference type="InParanoid" id="T1FW04"/>
<dbReference type="InterPro" id="IPR014001">
    <property type="entry name" value="Helicase_ATP-bd"/>
</dbReference>
<dbReference type="InterPro" id="IPR038718">
    <property type="entry name" value="SNF2-like_sf"/>
</dbReference>
<evidence type="ECO:0000259" key="5">
    <source>
        <dbReference type="PROSITE" id="PS51194"/>
    </source>
</evidence>
<dbReference type="PROSITE" id="PS51192">
    <property type="entry name" value="HELICASE_ATP_BIND_1"/>
    <property type="match status" value="1"/>
</dbReference>
<dbReference type="Gene3D" id="3.40.50.10810">
    <property type="entry name" value="Tandem AAA-ATPase domain"/>
    <property type="match status" value="1"/>
</dbReference>
<dbReference type="SMART" id="SM00490">
    <property type="entry name" value="HELICc"/>
    <property type="match status" value="1"/>
</dbReference>